<name>A0A9Q1EAU3_SYNKA</name>
<dbReference type="EMBL" id="JAINUF010000020">
    <property type="protein sequence ID" value="KAJ8335448.1"/>
    <property type="molecule type" value="Genomic_DNA"/>
</dbReference>
<keyword evidence="2" id="KW-1185">Reference proteome</keyword>
<comment type="caution">
    <text evidence="1">The sequence shown here is derived from an EMBL/GenBank/DDBJ whole genome shotgun (WGS) entry which is preliminary data.</text>
</comment>
<evidence type="ECO:0000313" key="2">
    <source>
        <dbReference type="Proteomes" id="UP001152622"/>
    </source>
</evidence>
<gene>
    <name evidence="1" type="ORF">SKAU_G00387900</name>
</gene>
<organism evidence="1 2">
    <name type="scientific">Synaphobranchus kaupii</name>
    <name type="common">Kaup's arrowtooth eel</name>
    <dbReference type="NCBI Taxonomy" id="118154"/>
    <lineage>
        <taxon>Eukaryota</taxon>
        <taxon>Metazoa</taxon>
        <taxon>Chordata</taxon>
        <taxon>Craniata</taxon>
        <taxon>Vertebrata</taxon>
        <taxon>Euteleostomi</taxon>
        <taxon>Actinopterygii</taxon>
        <taxon>Neopterygii</taxon>
        <taxon>Teleostei</taxon>
        <taxon>Anguilliformes</taxon>
        <taxon>Synaphobranchidae</taxon>
        <taxon>Synaphobranchus</taxon>
    </lineage>
</organism>
<proteinExistence type="predicted"/>
<dbReference type="Proteomes" id="UP001152622">
    <property type="component" value="Chromosome 20"/>
</dbReference>
<protein>
    <submittedName>
        <fullName evidence="1">Uncharacterized protein</fullName>
    </submittedName>
</protein>
<sequence length="129" mass="13543">MPLRQPIGKCPPGRCGHAAPRLLATPGKQAGTAPGLLGASLRQRSGRDDQTTAVSGIWPCIYSRFPGVQCGPISEPACCTRSYARHRGFRRGTLPQPNKECIAPVNAFGESKEGQAAALPPASLNGRPV</sequence>
<dbReference type="AlphaFoldDB" id="A0A9Q1EAU3"/>
<evidence type="ECO:0000313" key="1">
    <source>
        <dbReference type="EMBL" id="KAJ8335448.1"/>
    </source>
</evidence>
<accession>A0A9Q1EAU3</accession>
<reference evidence="1" key="1">
    <citation type="journal article" date="2023" name="Science">
        <title>Genome structures resolve the early diversification of teleost fishes.</title>
        <authorList>
            <person name="Parey E."/>
            <person name="Louis A."/>
            <person name="Montfort J."/>
            <person name="Bouchez O."/>
            <person name="Roques C."/>
            <person name="Iampietro C."/>
            <person name="Lluch J."/>
            <person name="Castinel A."/>
            <person name="Donnadieu C."/>
            <person name="Desvignes T."/>
            <person name="Floi Bucao C."/>
            <person name="Jouanno E."/>
            <person name="Wen M."/>
            <person name="Mejri S."/>
            <person name="Dirks R."/>
            <person name="Jansen H."/>
            <person name="Henkel C."/>
            <person name="Chen W.J."/>
            <person name="Zahm M."/>
            <person name="Cabau C."/>
            <person name="Klopp C."/>
            <person name="Thompson A.W."/>
            <person name="Robinson-Rechavi M."/>
            <person name="Braasch I."/>
            <person name="Lecointre G."/>
            <person name="Bobe J."/>
            <person name="Postlethwait J.H."/>
            <person name="Berthelot C."/>
            <person name="Roest Crollius H."/>
            <person name="Guiguen Y."/>
        </authorList>
    </citation>
    <scope>NUCLEOTIDE SEQUENCE</scope>
    <source>
        <strain evidence="1">WJC10195</strain>
    </source>
</reference>